<reference evidence="12 13" key="1">
    <citation type="journal article" date="2024" name="BMC Genomics">
        <title>De novo assembly and annotation of Popillia japonica's genome with initial clues to its potential as an invasive pest.</title>
        <authorList>
            <person name="Cucini C."/>
            <person name="Boschi S."/>
            <person name="Funari R."/>
            <person name="Cardaioli E."/>
            <person name="Iannotti N."/>
            <person name="Marturano G."/>
            <person name="Paoli F."/>
            <person name="Bruttini M."/>
            <person name="Carapelli A."/>
            <person name="Frati F."/>
            <person name="Nardi F."/>
        </authorList>
    </citation>
    <scope>NUCLEOTIDE SEQUENCE [LARGE SCALE GENOMIC DNA]</scope>
    <source>
        <strain evidence="12">DMR45628</strain>
    </source>
</reference>
<organism evidence="12 13">
    <name type="scientific">Popillia japonica</name>
    <name type="common">Japanese beetle</name>
    <dbReference type="NCBI Taxonomy" id="7064"/>
    <lineage>
        <taxon>Eukaryota</taxon>
        <taxon>Metazoa</taxon>
        <taxon>Ecdysozoa</taxon>
        <taxon>Arthropoda</taxon>
        <taxon>Hexapoda</taxon>
        <taxon>Insecta</taxon>
        <taxon>Pterygota</taxon>
        <taxon>Neoptera</taxon>
        <taxon>Endopterygota</taxon>
        <taxon>Coleoptera</taxon>
        <taxon>Polyphaga</taxon>
        <taxon>Scarabaeiformia</taxon>
        <taxon>Scarabaeidae</taxon>
        <taxon>Rutelinae</taxon>
        <taxon>Popillia</taxon>
    </lineage>
</organism>
<evidence type="ECO:0000256" key="7">
    <source>
        <dbReference type="ARBA" id="ARBA00023128"/>
    </source>
</evidence>
<evidence type="ECO:0000256" key="1">
    <source>
        <dbReference type="ARBA" id="ARBA00004448"/>
    </source>
</evidence>
<dbReference type="NCBIfam" id="TIGR03592">
    <property type="entry name" value="yidC_oxa1_cterm"/>
    <property type="match status" value="1"/>
</dbReference>
<comment type="similarity">
    <text evidence="2 9">Belongs to the OXA1/ALB3/YidC family.</text>
</comment>
<dbReference type="AlphaFoldDB" id="A0AAW1L4P2"/>
<dbReference type="PANTHER" id="PTHR12428">
    <property type="entry name" value="OXA1"/>
    <property type="match status" value="1"/>
</dbReference>
<evidence type="ECO:0000256" key="8">
    <source>
        <dbReference type="ARBA" id="ARBA00023136"/>
    </source>
</evidence>
<comment type="subcellular location">
    <subcellularLocation>
        <location evidence="9">Membrane</location>
        <topology evidence="9">Multi-pass membrane protein</topology>
    </subcellularLocation>
    <subcellularLocation>
        <location evidence="1">Mitochondrion inner membrane</location>
        <topology evidence="1">Multi-pass membrane protein</topology>
    </subcellularLocation>
</comment>
<evidence type="ECO:0000256" key="9">
    <source>
        <dbReference type="RuleBase" id="RU003945"/>
    </source>
</evidence>
<name>A0AAW1L4P2_POPJA</name>
<sequence length="470" mass="53399">MSSKYKSYVNILRKFKDNLYNKKDLKLNERCEELLQTVTSLECRQCMKSPYSGQRLSDGKFIQNYKKLLYNVQDTLLQKNIQKGDNEWPNKTDVQHNRLSKRIFSLTALSAAAVHVVDKAPGTEANVNITQSIPEPPPIPEASAEVLNQLNALGEPTFLSLGLGGWSPIGIVQTALEYVHVTLGVPWWGAIVIGTIVIRVCMFPLVVVAQRNAAKMNNYMPQLQVLQLKMSEARRAGNQLEVARYSQELMLFMKEKQLNPFKNMIVPLAQMPVFISFFMGLRQMANVPVESLRNGGMFWFTDLTIPDQYFALPIITSLTLWATIELGTDAARLSSQNLQTMKYVLRALPLFIVPFTVNFPGAILCYWVSTNFISLLQVGFLRIPAVREYFRIEALVTHNPDKLPVKTKGFTEGIKDSWTNLKISRELEERRRLDEIQFQRAGKGPVVKTYKYDPTKQITKNANAVSAKER</sequence>
<feature type="transmembrane region" description="Helical" evidence="10">
    <location>
        <begin position="348"/>
        <end position="369"/>
    </location>
</feature>
<feature type="transmembrane region" description="Helical" evidence="10">
    <location>
        <begin position="187"/>
        <end position="209"/>
    </location>
</feature>
<evidence type="ECO:0000256" key="2">
    <source>
        <dbReference type="ARBA" id="ARBA00009877"/>
    </source>
</evidence>
<evidence type="ECO:0000256" key="6">
    <source>
        <dbReference type="ARBA" id="ARBA00022989"/>
    </source>
</evidence>
<keyword evidence="5" id="KW-0809">Transit peptide</keyword>
<dbReference type="PANTHER" id="PTHR12428:SF66">
    <property type="entry name" value="MITOCHONDRIAL INNER MEMBRANE PROTEIN OXA1L"/>
    <property type="match status" value="1"/>
</dbReference>
<evidence type="ECO:0000256" key="4">
    <source>
        <dbReference type="ARBA" id="ARBA00022792"/>
    </source>
</evidence>
<keyword evidence="4" id="KW-0999">Mitochondrion inner membrane</keyword>
<comment type="caution">
    <text evidence="12">The sequence shown here is derived from an EMBL/GenBank/DDBJ whole genome shotgun (WGS) entry which is preliminary data.</text>
</comment>
<feature type="transmembrane region" description="Helical" evidence="10">
    <location>
        <begin position="263"/>
        <end position="281"/>
    </location>
</feature>
<keyword evidence="7" id="KW-0496">Mitochondrion</keyword>
<evidence type="ECO:0000256" key="3">
    <source>
        <dbReference type="ARBA" id="ARBA00022692"/>
    </source>
</evidence>
<evidence type="ECO:0000313" key="13">
    <source>
        <dbReference type="Proteomes" id="UP001458880"/>
    </source>
</evidence>
<evidence type="ECO:0000259" key="11">
    <source>
        <dbReference type="Pfam" id="PF02096"/>
    </source>
</evidence>
<proteinExistence type="inferred from homology"/>
<dbReference type="CDD" id="cd20069">
    <property type="entry name" value="5TM_Oxa1-like"/>
    <property type="match status" value="1"/>
</dbReference>
<dbReference type="InterPro" id="IPR028055">
    <property type="entry name" value="YidC/Oxa/ALB_C"/>
</dbReference>
<keyword evidence="3 9" id="KW-0812">Transmembrane</keyword>
<keyword evidence="8 10" id="KW-0472">Membrane</keyword>
<dbReference type="Proteomes" id="UP001458880">
    <property type="component" value="Unassembled WGS sequence"/>
</dbReference>
<evidence type="ECO:0000313" key="12">
    <source>
        <dbReference type="EMBL" id="KAK9728400.1"/>
    </source>
</evidence>
<dbReference type="GO" id="GO:0032979">
    <property type="term" value="P:protein insertion into mitochondrial inner membrane from matrix"/>
    <property type="evidence" value="ECO:0007669"/>
    <property type="project" value="TreeGrafter"/>
</dbReference>
<gene>
    <name evidence="12" type="ORF">QE152_g17986</name>
</gene>
<protein>
    <submittedName>
        <fullName evidence="12">60Kd inner membrane protein</fullName>
    </submittedName>
</protein>
<dbReference type="GO" id="GO:0005743">
    <property type="term" value="C:mitochondrial inner membrane"/>
    <property type="evidence" value="ECO:0007669"/>
    <property type="project" value="UniProtKB-SubCell"/>
</dbReference>
<keyword evidence="6 10" id="KW-1133">Transmembrane helix</keyword>
<dbReference type="GO" id="GO:0032977">
    <property type="term" value="F:membrane insertase activity"/>
    <property type="evidence" value="ECO:0007669"/>
    <property type="project" value="InterPro"/>
</dbReference>
<evidence type="ECO:0000256" key="10">
    <source>
        <dbReference type="SAM" id="Phobius"/>
    </source>
</evidence>
<dbReference type="InterPro" id="IPR001708">
    <property type="entry name" value="YidC/ALB3/OXA1/COX18"/>
</dbReference>
<keyword evidence="13" id="KW-1185">Reference proteome</keyword>
<evidence type="ECO:0000256" key="5">
    <source>
        <dbReference type="ARBA" id="ARBA00022946"/>
    </source>
</evidence>
<accession>A0AAW1L4P2</accession>
<dbReference type="Pfam" id="PF02096">
    <property type="entry name" value="60KD_IMP"/>
    <property type="match status" value="1"/>
</dbReference>
<dbReference type="EMBL" id="JASPKY010000170">
    <property type="protein sequence ID" value="KAK9728400.1"/>
    <property type="molecule type" value="Genomic_DNA"/>
</dbReference>
<feature type="domain" description="Membrane insertase YidC/Oxa/ALB C-terminal" evidence="11">
    <location>
        <begin position="187"/>
        <end position="378"/>
    </location>
</feature>
<feature type="transmembrane region" description="Helical" evidence="10">
    <location>
        <begin position="309"/>
        <end position="327"/>
    </location>
</feature>